<dbReference type="STRING" id="623744.A0A553QRH7"/>
<comment type="caution">
    <text evidence="3">The sequence shown here is derived from an EMBL/GenBank/DDBJ whole genome shotgun (WGS) entry which is preliminary data.</text>
</comment>
<feature type="compositionally biased region" description="Acidic residues" evidence="1">
    <location>
        <begin position="181"/>
        <end position="194"/>
    </location>
</feature>
<dbReference type="InterPro" id="IPR011993">
    <property type="entry name" value="PH-like_dom_sf"/>
</dbReference>
<gene>
    <name evidence="3" type="ORF">DNTS_020498</name>
</gene>
<dbReference type="GO" id="GO:0017124">
    <property type="term" value="F:SH3 domain binding"/>
    <property type="evidence" value="ECO:0007669"/>
    <property type="project" value="TreeGrafter"/>
</dbReference>
<dbReference type="PROSITE" id="PS50003">
    <property type="entry name" value="PH_DOMAIN"/>
    <property type="match status" value="1"/>
</dbReference>
<dbReference type="GO" id="GO:0007165">
    <property type="term" value="P:signal transduction"/>
    <property type="evidence" value="ECO:0007669"/>
    <property type="project" value="InterPro"/>
</dbReference>
<accession>A0A553QRH7</accession>
<feature type="compositionally biased region" description="Pro residues" evidence="1">
    <location>
        <begin position="204"/>
        <end position="216"/>
    </location>
</feature>
<dbReference type="PANTHER" id="PTHR15126">
    <property type="entry name" value="SH3-BINDING"/>
    <property type="match status" value="1"/>
</dbReference>
<dbReference type="CDD" id="cd13308">
    <property type="entry name" value="PH_3BP2"/>
    <property type="match status" value="1"/>
</dbReference>
<dbReference type="OrthoDB" id="10254483at2759"/>
<dbReference type="FunFam" id="2.30.29.30:FF:000147">
    <property type="entry name" value="SH3 domain-binding protein 2 isoform X2"/>
    <property type="match status" value="1"/>
</dbReference>
<feature type="compositionally biased region" description="Pro residues" evidence="1">
    <location>
        <begin position="227"/>
        <end position="237"/>
    </location>
</feature>
<reference evidence="3 4" key="1">
    <citation type="journal article" date="2019" name="Sci. Data">
        <title>Hybrid genome assembly and annotation of Danionella translucida.</title>
        <authorList>
            <person name="Kadobianskyi M."/>
            <person name="Schulze L."/>
            <person name="Schuelke M."/>
            <person name="Judkewitz B."/>
        </authorList>
    </citation>
    <scope>NUCLEOTIDE SEQUENCE [LARGE SCALE GENOMIC DNA]</scope>
    <source>
        <strain evidence="3 4">Bolton</strain>
    </source>
</reference>
<evidence type="ECO:0000256" key="1">
    <source>
        <dbReference type="SAM" id="MobiDB-lite"/>
    </source>
</evidence>
<feature type="compositionally biased region" description="Basic and acidic residues" evidence="1">
    <location>
        <begin position="373"/>
        <end position="386"/>
    </location>
</feature>
<evidence type="ECO:0000259" key="2">
    <source>
        <dbReference type="PROSITE" id="PS50003"/>
    </source>
</evidence>
<dbReference type="PANTHER" id="PTHR15126:SF4">
    <property type="entry name" value="SH3 DOMAIN-BINDING PROTEIN 2"/>
    <property type="match status" value="1"/>
</dbReference>
<evidence type="ECO:0000313" key="4">
    <source>
        <dbReference type="Proteomes" id="UP000316079"/>
    </source>
</evidence>
<dbReference type="InterPro" id="IPR035848">
    <property type="entry name" value="SH3BP2"/>
</dbReference>
<dbReference type="AlphaFoldDB" id="A0A553QRH7"/>
<sequence length="575" mass="64601">MLGEYLTVQTSRNMAAPPISWSVPMRAIGAQNLLTMPGGVSTSGYLHKKGGNQFSMMKWPLRFIIIHEGCIYYFKSSTSSTPQGAFSLSGYNRVLRAAEETTSNNVFPFKIVHISKRHRTWYFSAASEDERKKWMRDFRREINHYNNKKDLTPPPREDLDSNDIYKTLEEPLEINSTKEDPDYESQDEDSDQEDSPLPAGRSVVPPPPYPPPPVPVQPLKENRSLKGPPPSLPPPFLKPSFSAKSLPPPLPPAPHLIKPGVSLPLLPPPVSSIPSGPFFTMPACEKKSSTKLIGKSSATLPIVKDVQNVFLHNGNKASISCQYPQKVLSPRQSTSINHKPLIEIPKPPLPHKPKPDKVSFQRASPDGQSFRSSIEEKPTHKRVPERIDEDLDDDDDDDDDYENVRLPSSVFMDTVDTANVERIFRETYNVPPNGVYSIRKSGTGKTSQVLVVWDSGINKARNYRLFEEQGLSLWALPLYPALKHFIQQLDGVQIQASVFHSEPLSRGFIWSQRLSFRIYTLSLNIITYTRCPVVTTLCPTSFSAYKYPSTMGLLRDSSETSYAQSPGKSKTRSKY</sequence>
<name>A0A553QRH7_9TELE</name>
<feature type="domain" description="PH" evidence="2">
    <location>
        <begin position="39"/>
        <end position="143"/>
    </location>
</feature>
<dbReference type="SUPFAM" id="SSF50729">
    <property type="entry name" value="PH domain-like"/>
    <property type="match status" value="1"/>
</dbReference>
<keyword evidence="4" id="KW-1185">Reference proteome</keyword>
<feature type="region of interest" description="Disordered" evidence="1">
    <location>
        <begin position="330"/>
        <end position="404"/>
    </location>
</feature>
<dbReference type="Proteomes" id="UP000316079">
    <property type="component" value="Unassembled WGS sequence"/>
</dbReference>
<organism evidence="3 4">
    <name type="scientific">Danionella cerebrum</name>
    <dbReference type="NCBI Taxonomy" id="2873325"/>
    <lineage>
        <taxon>Eukaryota</taxon>
        <taxon>Metazoa</taxon>
        <taxon>Chordata</taxon>
        <taxon>Craniata</taxon>
        <taxon>Vertebrata</taxon>
        <taxon>Euteleostomi</taxon>
        <taxon>Actinopterygii</taxon>
        <taxon>Neopterygii</taxon>
        <taxon>Teleostei</taxon>
        <taxon>Ostariophysi</taxon>
        <taxon>Cypriniformes</taxon>
        <taxon>Danionidae</taxon>
        <taxon>Danioninae</taxon>
        <taxon>Danionella</taxon>
    </lineage>
</organism>
<dbReference type="InterPro" id="IPR036860">
    <property type="entry name" value="SH2_dom_sf"/>
</dbReference>
<dbReference type="Gene3D" id="3.30.505.10">
    <property type="entry name" value="SH2 domain"/>
    <property type="match status" value="1"/>
</dbReference>
<dbReference type="InterPro" id="IPR001849">
    <property type="entry name" value="PH_domain"/>
</dbReference>
<feature type="compositionally biased region" description="Acidic residues" evidence="1">
    <location>
        <begin position="387"/>
        <end position="401"/>
    </location>
</feature>
<proteinExistence type="predicted"/>
<dbReference type="Gene3D" id="2.30.29.30">
    <property type="entry name" value="Pleckstrin-homology domain (PH domain)/Phosphotyrosine-binding domain (PTB)"/>
    <property type="match status" value="1"/>
</dbReference>
<dbReference type="SMART" id="SM00233">
    <property type="entry name" value="PH"/>
    <property type="match status" value="1"/>
</dbReference>
<evidence type="ECO:0000313" key="3">
    <source>
        <dbReference type="EMBL" id="TRY92581.1"/>
    </source>
</evidence>
<dbReference type="EMBL" id="SRMA01025604">
    <property type="protein sequence ID" value="TRY92581.1"/>
    <property type="molecule type" value="Genomic_DNA"/>
</dbReference>
<feature type="region of interest" description="Disordered" evidence="1">
    <location>
        <begin position="169"/>
        <end position="245"/>
    </location>
</feature>
<protein>
    <recommendedName>
        <fullName evidence="2">PH domain-containing protein</fullName>
    </recommendedName>
</protein>
<dbReference type="Pfam" id="PF00169">
    <property type="entry name" value="PH"/>
    <property type="match status" value="1"/>
</dbReference>